<evidence type="ECO:0000256" key="3">
    <source>
        <dbReference type="ARBA" id="ARBA00006263"/>
    </source>
</evidence>
<evidence type="ECO:0000256" key="2">
    <source>
        <dbReference type="ARBA" id="ARBA00004953"/>
    </source>
</evidence>
<dbReference type="Proteomes" id="UP000731465">
    <property type="component" value="Unassembled WGS sequence"/>
</dbReference>
<keyword evidence="11" id="KW-1185">Reference proteome</keyword>
<sequence>MPVEQIIDAAKEASIKDLFFAFVSILEYPAVILFTAMVVELILPTKKKWCLSGMAPLFSKAAAKVNRPENAISQTVFSGIFLPIATVTSFVLTLELLRFCVSSDVILSLILLPILLESKGTLYQMFSVKREIDNKNRESARAVLQQFMKRDCMTLSDMGICKALCEYTAMRMFINWFSIMVWYMILDLEGALVMQLVAVMNNSFNFKEKKNEVFGSFIYKLEQSLLFPVLIVFIPLMLCSFSAIRILKHLKQHITEYTSFISSPVLDLLGSYANISLGGPRLYNGSKIRLTRIGGANDPDSRSALRLYNKIRFVGVMFVCLCVIQKIVFSL</sequence>
<keyword evidence="4" id="KW-1003">Cell membrane</keyword>
<evidence type="ECO:0000256" key="7">
    <source>
        <dbReference type="ARBA" id="ARBA00022989"/>
    </source>
</evidence>
<feature type="transmembrane region" description="Helical" evidence="9">
    <location>
        <begin position="18"/>
        <end position="43"/>
    </location>
</feature>
<keyword evidence="8 9" id="KW-0472">Membrane</keyword>
<comment type="caution">
    <text evidence="10">The sequence shown here is derived from an EMBL/GenBank/DDBJ whole genome shotgun (WGS) entry which is preliminary data.</text>
</comment>
<dbReference type="RefSeq" id="WP_219937411.1">
    <property type="nucleotide sequence ID" value="NZ_JAGFNY010000011.1"/>
</dbReference>
<dbReference type="InterPro" id="IPR004485">
    <property type="entry name" value="Cobalamin_biosynth_CobD/CbiB"/>
</dbReference>
<dbReference type="EMBL" id="JAGFNY010000011">
    <property type="protein sequence ID" value="MBW7570192.1"/>
    <property type="molecule type" value="Genomic_DNA"/>
</dbReference>
<keyword evidence="7 9" id="KW-1133">Transmembrane helix</keyword>
<evidence type="ECO:0000256" key="9">
    <source>
        <dbReference type="SAM" id="Phobius"/>
    </source>
</evidence>
<keyword evidence="6 9" id="KW-0812">Transmembrane</keyword>
<dbReference type="PANTHER" id="PTHR34308:SF1">
    <property type="entry name" value="COBALAMIN BIOSYNTHESIS PROTEIN CBIB"/>
    <property type="match status" value="1"/>
</dbReference>
<name>A0ABS7DFW2_9GAMM</name>
<proteinExistence type="inferred from homology"/>
<comment type="subcellular location">
    <subcellularLocation>
        <location evidence="1">Cell membrane</location>
        <topology evidence="1">Multi-pass membrane protein</topology>
    </subcellularLocation>
</comment>
<evidence type="ECO:0000313" key="11">
    <source>
        <dbReference type="Proteomes" id="UP000731465"/>
    </source>
</evidence>
<reference evidence="10 11" key="1">
    <citation type="submission" date="2021-03" db="EMBL/GenBank/DDBJ databases">
        <title>Succinivibrio sp. nov. isolated from feces of cow.</title>
        <authorList>
            <person name="Choi J.-Y."/>
        </authorList>
    </citation>
    <scope>NUCLEOTIDE SEQUENCE [LARGE SCALE GENOMIC DNA]</scope>
    <source>
        <strain evidence="10 11">AGMB01872</strain>
    </source>
</reference>
<evidence type="ECO:0000256" key="4">
    <source>
        <dbReference type="ARBA" id="ARBA00022475"/>
    </source>
</evidence>
<feature type="transmembrane region" description="Helical" evidence="9">
    <location>
        <begin position="311"/>
        <end position="329"/>
    </location>
</feature>
<evidence type="ECO:0000256" key="6">
    <source>
        <dbReference type="ARBA" id="ARBA00022692"/>
    </source>
</evidence>
<evidence type="ECO:0000256" key="5">
    <source>
        <dbReference type="ARBA" id="ARBA00022573"/>
    </source>
</evidence>
<evidence type="ECO:0000256" key="8">
    <source>
        <dbReference type="ARBA" id="ARBA00023136"/>
    </source>
</evidence>
<feature type="transmembrane region" description="Helical" evidence="9">
    <location>
        <begin position="225"/>
        <end position="247"/>
    </location>
</feature>
<comment type="similarity">
    <text evidence="3">Belongs to the CobD/CbiB family.</text>
</comment>
<dbReference type="Pfam" id="PF03186">
    <property type="entry name" value="CobD_Cbib"/>
    <property type="match status" value="1"/>
</dbReference>
<organism evidence="10 11">
    <name type="scientific">Succinivibrio faecicola</name>
    <dbReference type="NCBI Taxonomy" id="2820300"/>
    <lineage>
        <taxon>Bacteria</taxon>
        <taxon>Pseudomonadati</taxon>
        <taxon>Pseudomonadota</taxon>
        <taxon>Gammaproteobacteria</taxon>
        <taxon>Aeromonadales</taxon>
        <taxon>Succinivibrionaceae</taxon>
        <taxon>Succinivibrio</taxon>
    </lineage>
</organism>
<dbReference type="PANTHER" id="PTHR34308">
    <property type="entry name" value="COBALAMIN BIOSYNTHESIS PROTEIN CBIB"/>
    <property type="match status" value="1"/>
</dbReference>
<comment type="pathway">
    <text evidence="2">Cofactor biosynthesis; adenosylcobalamin biosynthesis.</text>
</comment>
<gene>
    <name evidence="10" type="ORF">J5V48_04715</name>
</gene>
<protein>
    <submittedName>
        <fullName evidence="10">Cobalamin biosynthesis protein</fullName>
    </submittedName>
</protein>
<feature type="transmembrane region" description="Helical" evidence="9">
    <location>
        <begin position="180"/>
        <end position="200"/>
    </location>
</feature>
<feature type="transmembrane region" description="Helical" evidence="9">
    <location>
        <begin position="71"/>
        <end position="90"/>
    </location>
</feature>
<evidence type="ECO:0000313" key="10">
    <source>
        <dbReference type="EMBL" id="MBW7570192.1"/>
    </source>
</evidence>
<evidence type="ECO:0000256" key="1">
    <source>
        <dbReference type="ARBA" id="ARBA00004651"/>
    </source>
</evidence>
<accession>A0ABS7DFW2</accession>
<keyword evidence="5" id="KW-0169">Cobalamin biosynthesis</keyword>